<dbReference type="PANTHER" id="PTHR10584:SF166">
    <property type="entry name" value="RIBOKINASE"/>
    <property type="match status" value="1"/>
</dbReference>
<dbReference type="InterPro" id="IPR029056">
    <property type="entry name" value="Ribokinase-like"/>
</dbReference>
<keyword evidence="7 14" id="KW-0418">Kinase</keyword>
<feature type="binding site" evidence="14">
    <location>
        <position position="389"/>
    </location>
    <ligand>
        <name>K(+)</name>
        <dbReference type="ChEBI" id="CHEBI:29103"/>
    </ligand>
</feature>
<dbReference type="CDD" id="cd01174">
    <property type="entry name" value="ribokinase"/>
    <property type="match status" value="1"/>
</dbReference>
<evidence type="ECO:0000256" key="6">
    <source>
        <dbReference type="ARBA" id="ARBA00022741"/>
    </source>
</evidence>
<evidence type="ECO:0000256" key="7">
    <source>
        <dbReference type="ARBA" id="ARBA00022777"/>
    </source>
</evidence>
<comment type="similarity">
    <text evidence="1">Belongs to the carbohydrate kinase pfkB family.</text>
</comment>
<keyword evidence="13 14" id="KW-0119">Carbohydrate metabolism</keyword>
<feature type="binding site" evidence="14">
    <location>
        <position position="384"/>
    </location>
    <ligand>
        <name>K(+)</name>
        <dbReference type="ChEBI" id="CHEBI:29103"/>
    </ligand>
</feature>
<feature type="binding site" evidence="14">
    <location>
        <begin position="353"/>
        <end position="354"/>
    </location>
    <ligand>
        <name>ATP</name>
        <dbReference type="ChEBI" id="CHEBI:30616"/>
    </ligand>
</feature>
<evidence type="ECO:0000256" key="1">
    <source>
        <dbReference type="ARBA" id="ARBA00005380"/>
    </source>
</evidence>
<evidence type="ECO:0000313" key="18">
    <source>
        <dbReference type="Proteomes" id="UP000306393"/>
    </source>
</evidence>
<dbReference type="AlphaFoldDB" id="A0A4U3FII6"/>
<evidence type="ECO:0000256" key="8">
    <source>
        <dbReference type="ARBA" id="ARBA00022840"/>
    </source>
</evidence>
<sequence>MIDIKRGLMKKTQAIDYLRKKLVADRVIYIRESSLVLKVTERTVRRYIDQLCHQGIASKFYGGAKIKNLNIEKNVNELLNQKRGIDFPSYVKTEHETHKALSNLIYIFGSFNLDIVTEVMHFPAVGETIKAISTEFFPGGKGANQAIAASQFNDNIHLFIKVGNDAPGDIAERYLQGSRINKTTIIRDTELKTGSALVMIEMEQGNSNIVIDPGANENIDMHEILSEQINIMQAKVFLTQLENNIQATKLALEIASAYRCYIILNPAPYSEDILSHLHLVDLLTPNEKEAELLSGIKINTNDDADIALKKIHSMGVNEIIMTQGQQGAIYYNGVVMKRFRAISAAVVDTSGAGDAFNGALAAKIAEGSSMDNAIRYAVAYASLAVEKKGASSMPAKESVSDRLLKGKYRE</sequence>
<feature type="binding site" evidence="14">
    <location>
        <position position="354"/>
    </location>
    <ligand>
        <name>substrate</name>
    </ligand>
</feature>
<evidence type="ECO:0000256" key="14">
    <source>
        <dbReference type="HAMAP-Rule" id="MF_01987"/>
    </source>
</evidence>
<gene>
    <name evidence="14" type="primary">rbsK</name>
    <name evidence="17" type="ORF">EpCFBP13511_04465</name>
</gene>
<evidence type="ECO:0000256" key="3">
    <source>
        <dbReference type="ARBA" id="ARBA00016943"/>
    </source>
</evidence>
<feature type="binding site" evidence="14">
    <location>
        <begin position="140"/>
        <end position="144"/>
    </location>
    <ligand>
        <name>substrate</name>
    </ligand>
</feature>
<comment type="subcellular location">
    <subcellularLocation>
        <location evidence="14">Cytoplasm</location>
    </subcellularLocation>
</comment>
<dbReference type="InterPro" id="IPR001034">
    <property type="entry name" value="DeoR_HTH"/>
</dbReference>
<dbReference type="EMBL" id="QGAC01000003">
    <property type="protein sequence ID" value="TKJ93823.1"/>
    <property type="molecule type" value="Genomic_DNA"/>
</dbReference>
<dbReference type="OrthoDB" id="9776822at2"/>
<dbReference type="GO" id="GO:0005829">
    <property type="term" value="C:cytosol"/>
    <property type="evidence" value="ECO:0007669"/>
    <property type="project" value="TreeGrafter"/>
</dbReference>
<protein>
    <recommendedName>
        <fullName evidence="3 14">Ribokinase</fullName>
        <shortName evidence="14">RK</shortName>
        <ecNumber evidence="2 14">2.7.1.15</ecNumber>
    </recommendedName>
</protein>
<dbReference type="HAMAP" id="MF_01987">
    <property type="entry name" value="Ribokinase"/>
    <property type="match status" value="1"/>
</dbReference>
<name>A0A4U3FII6_9GAMM</name>
<dbReference type="GO" id="GO:0046872">
    <property type="term" value="F:metal ion binding"/>
    <property type="evidence" value="ECO:0007669"/>
    <property type="project" value="UniProtKB-KW"/>
</dbReference>
<comment type="caution">
    <text evidence="14">Lacks conserved residue(s) required for the propagation of feature annotation.</text>
</comment>
<feature type="binding site" evidence="14">
    <location>
        <position position="350"/>
    </location>
    <ligand>
        <name>K(+)</name>
        <dbReference type="ChEBI" id="CHEBI:29103"/>
    </ligand>
</feature>
<organism evidence="17 18">
    <name type="scientific">Erwinia persicina</name>
    <dbReference type="NCBI Taxonomy" id="55211"/>
    <lineage>
        <taxon>Bacteria</taxon>
        <taxon>Pseudomonadati</taxon>
        <taxon>Pseudomonadota</taxon>
        <taxon>Gammaproteobacteria</taxon>
        <taxon>Enterobacterales</taxon>
        <taxon>Erwiniaceae</taxon>
        <taxon>Erwinia</taxon>
    </lineage>
</organism>
<dbReference type="PANTHER" id="PTHR10584">
    <property type="entry name" value="SUGAR KINASE"/>
    <property type="match status" value="1"/>
</dbReference>
<feature type="active site" description="Proton acceptor" evidence="14">
    <location>
        <position position="354"/>
    </location>
</feature>
<evidence type="ECO:0000259" key="16">
    <source>
        <dbReference type="PROSITE" id="PS51000"/>
    </source>
</evidence>
<evidence type="ECO:0000313" key="17">
    <source>
        <dbReference type="EMBL" id="TKJ93823.1"/>
    </source>
</evidence>
<keyword evidence="12" id="KW-0804">Transcription</keyword>
<dbReference type="GO" id="GO:0003700">
    <property type="term" value="F:DNA-binding transcription factor activity"/>
    <property type="evidence" value="ECO:0007669"/>
    <property type="project" value="InterPro"/>
</dbReference>
<dbReference type="PRINTS" id="PR00990">
    <property type="entry name" value="RIBOKINASE"/>
</dbReference>
<evidence type="ECO:0000256" key="5">
    <source>
        <dbReference type="ARBA" id="ARBA00022723"/>
    </source>
</evidence>
<accession>A0A4U3FII6</accession>
<dbReference type="Pfam" id="PF08220">
    <property type="entry name" value="HTH_DeoR"/>
    <property type="match status" value="1"/>
</dbReference>
<evidence type="ECO:0000256" key="9">
    <source>
        <dbReference type="ARBA" id="ARBA00022842"/>
    </source>
</evidence>
<feature type="binding site" evidence="14">
    <location>
        <position position="286"/>
    </location>
    <ligand>
        <name>ATP</name>
        <dbReference type="ChEBI" id="CHEBI:30616"/>
    </ligand>
</feature>
<feature type="domain" description="HTH deoR-type" evidence="16">
    <location>
        <begin position="11"/>
        <end position="66"/>
    </location>
</feature>
<comment type="similarity">
    <text evidence="14">Belongs to the carbohydrate kinase PfkB family. Ribokinase subfamily.</text>
</comment>
<keyword evidence="6 14" id="KW-0547">Nucleotide-binding</keyword>
<dbReference type="InterPro" id="IPR002139">
    <property type="entry name" value="Ribo/fructo_kinase"/>
</dbReference>
<keyword evidence="8 14" id="KW-0067">ATP-binding</keyword>
<keyword evidence="10 14" id="KW-0630">Potassium</keyword>
<feature type="binding site" evidence="14">
    <location>
        <position position="392"/>
    </location>
    <ligand>
        <name>K(+)</name>
        <dbReference type="ChEBI" id="CHEBI:29103"/>
    </ligand>
</feature>
<comment type="activity regulation">
    <text evidence="14">Activated by a monovalent cation that binds near, but not in, the active site. The most likely occupant of the site in vivo is potassium. Ion binding induces a conformational change that may alter substrate affinity.</text>
</comment>
<evidence type="ECO:0000256" key="12">
    <source>
        <dbReference type="ARBA" id="ARBA00023163"/>
    </source>
</evidence>
<keyword evidence="14" id="KW-0963">Cytoplasm</keyword>
<dbReference type="PROSITE" id="PS51000">
    <property type="entry name" value="HTH_DEOR_2"/>
    <property type="match status" value="1"/>
</dbReference>
<dbReference type="EC" id="2.7.1.15" evidence="2 14"/>
<evidence type="ECO:0000256" key="10">
    <source>
        <dbReference type="ARBA" id="ARBA00022958"/>
    </source>
</evidence>
<evidence type="ECO:0000256" key="15">
    <source>
        <dbReference type="SAM" id="MobiDB-lite"/>
    </source>
</evidence>
<dbReference type="UniPathway" id="UPA00916">
    <property type="reaction ID" value="UER00889"/>
</dbReference>
<feature type="binding site" evidence="14">
    <location>
        <position position="242"/>
    </location>
    <ligand>
        <name>substrate</name>
    </ligand>
</feature>
<evidence type="ECO:0000256" key="13">
    <source>
        <dbReference type="ARBA" id="ARBA00023277"/>
    </source>
</evidence>
<reference evidence="17 18" key="1">
    <citation type="journal article" date="2019" name="Sci. Rep.">
        <title>Differences in resource use lead to coexistence of seed-transmitted microbial populations.</title>
        <authorList>
            <person name="Torres-Cortes G."/>
            <person name="Garcia B.J."/>
            <person name="Compant S."/>
            <person name="Rezki S."/>
            <person name="Jones P."/>
            <person name="Preveaux A."/>
            <person name="Briand M."/>
            <person name="Roulet A."/>
            <person name="Bouchez O."/>
            <person name="Jacobson D."/>
            <person name="Barret M."/>
        </authorList>
    </citation>
    <scope>NUCLEOTIDE SEQUENCE [LARGE SCALE GENOMIC DNA]</scope>
    <source>
        <strain evidence="17 18">CFBP13511</strain>
    </source>
</reference>
<comment type="pathway">
    <text evidence="14">Carbohydrate metabolism; D-ribose degradation; D-ribose 5-phosphate from beta-D-ribopyranose: step 2/2.</text>
</comment>
<dbReference type="InterPro" id="IPR002173">
    <property type="entry name" value="Carboh/pur_kinase_PfkB_CS"/>
</dbReference>
<evidence type="ECO:0000256" key="2">
    <source>
        <dbReference type="ARBA" id="ARBA00012035"/>
    </source>
</evidence>
<feature type="binding site" evidence="14">
    <location>
        <position position="348"/>
    </location>
    <ligand>
        <name>K(+)</name>
        <dbReference type="ChEBI" id="CHEBI:29103"/>
    </ligand>
</feature>
<dbReference type="GO" id="GO:0005524">
    <property type="term" value="F:ATP binding"/>
    <property type="evidence" value="ECO:0007669"/>
    <property type="project" value="UniProtKB-UniRule"/>
</dbReference>
<keyword evidence="11" id="KW-0805">Transcription regulation</keyword>
<keyword evidence="5 14" id="KW-0479">Metal-binding</keyword>
<comment type="function">
    <text evidence="14">Catalyzes the phosphorylation of ribose at O-5 in a reaction requiring ATP and magnesium. The resulting D-ribose-5-phosphate can then be used either for sythesis of nucleotides, histidine, and tryptophan, or as a component of the pentose phosphate pathway.</text>
</comment>
<comment type="catalytic activity">
    <reaction evidence="14">
        <text>D-ribose + ATP = D-ribose 5-phosphate + ADP + H(+)</text>
        <dbReference type="Rhea" id="RHEA:13697"/>
        <dbReference type="ChEBI" id="CHEBI:15378"/>
        <dbReference type="ChEBI" id="CHEBI:30616"/>
        <dbReference type="ChEBI" id="CHEBI:47013"/>
        <dbReference type="ChEBI" id="CHEBI:78346"/>
        <dbReference type="ChEBI" id="CHEBI:456216"/>
        <dbReference type="EC" id="2.7.1.15"/>
    </reaction>
</comment>
<proteinExistence type="inferred from homology"/>
<comment type="subunit">
    <text evidence="14">Homodimer.</text>
</comment>
<feature type="binding site" evidence="14">
    <location>
        <position position="387"/>
    </location>
    <ligand>
        <name>K(+)</name>
        <dbReference type="ChEBI" id="CHEBI:29103"/>
    </ligand>
</feature>
<dbReference type="InterPro" id="IPR011611">
    <property type="entry name" value="PfkB_dom"/>
</dbReference>
<evidence type="ECO:0000256" key="11">
    <source>
        <dbReference type="ARBA" id="ARBA00023015"/>
    </source>
</evidence>
<evidence type="ECO:0000256" key="4">
    <source>
        <dbReference type="ARBA" id="ARBA00022679"/>
    </source>
</evidence>
<feature type="compositionally biased region" description="Basic and acidic residues" evidence="15">
    <location>
        <begin position="398"/>
        <end position="410"/>
    </location>
</feature>
<feature type="binding site" evidence="14">
    <location>
        <begin position="112"/>
        <end position="114"/>
    </location>
    <ligand>
        <name>substrate</name>
    </ligand>
</feature>
<dbReference type="Gene3D" id="3.40.1190.20">
    <property type="match status" value="1"/>
</dbReference>
<dbReference type="Pfam" id="PF00294">
    <property type="entry name" value="PfkB"/>
    <property type="match status" value="1"/>
</dbReference>
<dbReference type="GO" id="GO:0019303">
    <property type="term" value="P:D-ribose catabolic process"/>
    <property type="evidence" value="ECO:0007669"/>
    <property type="project" value="UniProtKB-UniRule"/>
</dbReference>
<comment type="cofactor">
    <cofactor evidence="14">
        <name>Mg(2+)</name>
        <dbReference type="ChEBI" id="CHEBI:18420"/>
    </cofactor>
    <text evidence="14">Requires a divalent cation, most likely magnesium in vivo, as an electrophilic catalyst to aid phosphoryl group transfer. It is the chelate of the metal and the nucleotide that is the actual substrate.</text>
</comment>
<dbReference type="STRING" id="1219360.GCA_001571305_02149"/>
<keyword evidence="9 14" id="KW-0460">Magnesium</keyword>
<dbReference type="Proteomes" id="UP000306393">
    <property type="component" value="Unassembled WGS sequence"/>
</dbReference>
<dbReference type="InterPro" id="IPR011877">
    <property type="entry name" value="Ribokinase"/>
</dbReference>
<comment type="caution">
    <text evidence="17">The sequence shown here is derived from an EMBL/GenBank/DDBJ whole genome shotgun (WGS) entry which is preliminary data.</text>
</comment>
<dbReference type="GO" id="GO:0004747">
    <property type="term" value="F:ribokinase activity"/>
    <property type="evidence" value="ECO:0007669"/>
    <property type="project" value="UniProtKB-UniRule"/>
</dbReference>
<feature type="region of interest" description="Disordered" evidence="15">
    <location>
        <begin position="391"/>
        <end position="410"/>
    </location>
</feature>
<dbReference type="SUPFAM" id="SSF53613">
    <property type="entry name" value="Ribokinase-like"/>
    <property type="match status" value="1"/>
</dbReference>
<keyword evidence="4 14" id="KW-0808">Transferase</keyword>
<dbReference type="PROSITE" id="PS00584">
    <property type="entry name" value="PFKB_KINASES_2"/>
    <property type="match status" value="1"/>
</dbReference>
<feature type="binding site" evidence="14">
    <location>
        <begin position="322"/>
        <end position="327"/>
    </location>
    <ligand>
        <name>ATP</name>
        <dbReference type="ChEBI" id="CHEBI:30616"/>
    </ligand>
</feature>